<keyword evidence="2" id="KW-0472">Membrane</keyword>
<feature type="transmembrane region" description="Helical" evidence="2">
    <location>
        <begin position="7"/>
        <end position="31"/>
    </location>
</feature>
<accession>A0ABT0GE90</accession>
<dbReference type="PROSITE" id="PS00409">
    <property type="entry name" value="PROKAR_NTER_METHYL"/>
    <property type="match status" value="1"/>
</dbReference>
<evidence type="ECO:0000313" key="4">
    <source>
        <dbReference type="Proteomes" id="UP001431449"/>
    </source>
</evidence>
<proteinExistence type="predicted"/>
<evidence type="ECO:0000313" key="3">
    <source>
        <dbReference type="EMBL" id="MCK7592846.1"/>
    </source>
</evidence>
<keyword evidence="4" id="KW-1185">Reference proteome</keyword>
<protein>
    <submittedName>
        <fullName evidence="3">Type II secretion system GspH family protein</fullName>
    </submittedName>
</protein>
<evidence type="ECO:0000256" key="1">
    <source>
        <dbReference type="SAM" id="MobiDB-lite"/>
    </source>
</evidence>
<dbReference type="Proteomes" id="UP001431449">
    <property type="component" value="Unassembled WGS sequence"/>
</dbReference>
<gene>
    <name evidence="3" type="ORF">M0G41_04090</name>
</gene>
<dbReference type="InterPro" id="IPR045584">
    <property type="entry name" value="Pilin-like"/>
</dbReference>
<dbReference type="SUPFAM" id="SSF54523">
    <property type="entry name" value="Pili subunits"/>
    <property type="match status" value="1"/>
</dbReference>
<dbReference type="RefSeq" id="WP_248205353.1">
    <property type="nucleotide sequence ID" value="NZ_JALNMH010000002.1"/>
</dbReference>
<comment type="caution">
    <text evidence="3">The sequence shown here is derived from an EMBL/GenBank/DDBJ whole genome shotgun (WGS) entry which is preliminary data.</text>
</comment>
<dbReference type="Gene3D" id="3.30.700.10">
    <property type="entry name" value="Glycoprotein, Type 4 Pilin"/>
    <property type="match status" value="1"/>
</dbReference>
<organism evidence="3 4">
    <name type="scientific">Pseudomarimonas salicorniae</name>
    <dbReference type="NCBI Taxonomy" id="2933270"/>
    <lineage>
        <taxon>Bacteria</taxon>
        <taxon>Pseudomonadati</taxon>
        <taxon>Pseudomonadota</taxon>
        <taxon>Gammaproteobacteria</taxon>
        <taxon>Lysobacterales</taxon>
        <taxon>Lysobacteraceae</taxon>
        <taxon>Pseudomarimonas</taxon>
    </lineage>
</organism>
<reference evidence="3" key="1">
    <citation type="submission" date="2022-04" db="EMBL/GenBank/DDBJ databases">
        <title>Lysobacter sp. CAU 1642 isolated from sea sand.</title>
        <authorList>
            <person name="Kim W."/>
        </authorList>
    </citation>
    <scope>NUCLEOTIDE SEQUENCE</scope>
    <source>
        <strain evidence="3">CAU 1642</strain>
    </source>
</reference>
<dbReference type="NCBIfam" id="TIGR02532">
    <property type="entry name" value="IV_pilin_GFxxxE"/>
    <property type="match status" value="1"/>
</dbReference>
<feature type="region of interest" description="Disordered" evidence="1">
    <location>
        <begin position="205"/>
        <end position="228"/>
    </location>
</feature>
<dbReference type="InterPro" id="IPR012902">
    <property type="entry name" value="N_methyl_site"/>
</dbReference>
<dbReference type="Pfam" id="PF07963">
    <property type="entry name" value="N_methyl"/>
    <property type="match status" value="1"/>
</dbReference>
<evidence type="ECO:0000256" key="2">
    <source>
        <dbReference type="SAM" id="Phobius"/>
    </source>
</evidence>
<name>A0ABT0GE90_9GAMM</name>
<keyword evidence="2" id="KW-1133">Transmembrane helix</keyword>
<dbReference type="EMBL" id="JALNMH010000002">
    <property type="protein sequence ID" value="MCK7592846.1"/>
    <property type="molecule type" value="Genomic_DNA"/>
</dbReference>
<sequence length="255" mass="25942">MSARQHGFTLIEMGVTLAIVGILLTGLIMTLGAQQDASRQAETRRYLSQAREALYGFAMTNGRLPCPAAPNVASGAANAGIERVPTAAGCTGGAAALSGVLPWATLGLAETDAYGGRISYRVDATFARTAGPARPTNQYACATAPASAPAQSAFAICSLATLTVQNPGGAGTPLASNVPAVMVSHGPNQAGGFIISGVQVAGGSADEVENSDADDQFRSGPRRDAGAAAGEFDDELDWVVPSILMHRMVQAGRLP</sequence>
<feature type="compositionally biased region" description="Basic and acidic residues" evidence="1">
    <location>
        <begin position="215"/>
        <end position="225"/>
    </location>
</feature>
<keyword evidence="2" id="KW-0812">Transmembrane</keyword>